<dbReference type="Proteomes" id="UP001230051">
    <property type="component" value="Unassembled WGS sequence"/>
</dbReference>
<comment type="caution">
    <text evidence="2">The sequence shown here is derived from an EMBL/GenBank/DDBJ whole genome shotgun (WGS) entry which is preliminary data.</text>
</comment>
<evidence type="ECO:0000313" key="2">
    <source>
        <dbReference type="EMBL" id="KAK1156767.1"/>
    </source>
</evidence>
<evidence type="ECO:0008006" key="4">
    <source>
        <dbReference type="Google" id="ProtNLM"/>
    </source>
</evidence>
<proteinExistence type="predicted"/>
<gene>
    <name evidence="2" type="ORF">AOXY_G25819</name>
</gene>
<dbReference type="AlphaFoldDB" id="A0AAD8FYS1"/>
<name>A0AAD8FYS1_ACIOX</name>
<evidence type="ECO:0000313" key="3">
    <source>
        <dbReference type="Proteomes" id="UP001230051"/>
    </source>
</evidence>
<reference evidence="2" key="1">
    <citation type="submission" date="2022-02" db="EMBL/GenBank/DDBJ databases">
        <title>Atlantic sturgeon de novo genome assembly.</title>
        <authorList>
            <person name="Stock M."/>
            <person name="Klopp C."/>
            <person name="Guiguen Y."/>
            <person name="Cabau C."/>
            <person name="Parinello H."/>
            <person name="Santidrian Yebra-Pimentel E."/>
            <person name="Kuhl H."/>
            <person name="Dirks R.P."/>
            <person name="Guessner J."/>
            <person name="Wuertz S."/>
            <person name="Du K."/>
            <person name="Schartl M."/>
        </authorList>
    </citation>
    <scope>NUCLEOTIDE SEQUENCE</scope>
    <source>
        <strain evidence="2">STURGEONOMICS-FGT-2020</strain>
        <tissue evidence="2">Whole blood</tissue>
    </source>
</reference>
<dbReference type="PANTHER" id="PTHR35673:SF1">
    <property type="entry name" value="UPF0500 PROTEIN C1ORF216"/>
    <property type="match status" value="1"/>
</dbReference>
<dbReference type="PANTHER" id="PTHR35673">
    <property type="entry name" value="UPF0500 PROTEIN C1ORF216"/>
    <property type="match status" value="1"/>
</dbReference>
<feature type="compositionally biased region" description="Polar residues" evidence="1">
    <location>
        <begin position="59"/>
        <end position="69"/>
    </location>
</feature>
<accession>A0AAD8FYS1</accession>
<dbReference type="InterPro" id="IPR027812">
    <property type="entry name" value="DUF4653"/>
</dbReference>
<dbReference type="EMBL" id="JAGXEW010000027">
    <property type="protein sequence ID" value="KAK1156767.1"/>
    <property type="molecule type" value="Genomic_DNA"/>
</dbReference>
<sequence>MFSAPSPAEMDRGTVSSLCLSNQNDRKCMQQDSNFNFLDGEGGEPSLLPRCSSSPPDSNENLNQTRTRQSPPLLLRASLLRASLPAVPEAGEDCIWGRVFRGAHKAQLPSPVSVEPGQGRGDLEPDWDPAAELPGLLGAVRTLQQEECFKAQEKQRHQVQLTMYRRLALIRWLRSLQQSVSEQQGRLQDSYDIILQNRKELLAAAGRGRR</sequence>
<feature type="compositionally biased region" description="Low complexity" evidence="1">
    <location>
        <begin position="45"/>
        <end position="58"/>
    </location>
</feature>
<feature type="region of interest" description="Disordered" evidence="1">
    <location>
        <begin position="33"/>
        <end position="70"/>
    </location>
</feature>
<keyword evidence="3" id="KW-1185">Reference proteome</keyword>
<evidence type="ECO:0000256" key="1">
    <source>
        <dbReference type="SAM" id="MobiDB-lite"/>
    </source>
</evidence>
<protein>
    <recommendedName>
        <fullName evidence="4">CA216 protein</fullName>
    </recommendedName>
</protein>
<dbReference type="Pfam" id="PF15546">
    <property type="entry name" value="DUF4653"/>
    <property type="match status" value="1"/>
</dbReference>
<organism evidence="2 3">
    <name type="scientific">Acipenser oxyrinchus oxyrinchus</name>
    <dbReference type="NCBI Taxonomy" id="40147"/>
    <lineage>
        <taxon>Eukaryota</taxon>
        <taxon>Metazoa</taxon>
        <taxon>Chordata</taxon>
        <taxon>Craniata</taxon>
        <taxon>Vertebrata</taxon>
        <taxon>Euteleostomi</taxon>
        <taxon>Actinopterygii</taxon>
        <taxon>Chondrostei</taxon>
        <taxon>Acipenseriformes</taxon>
        <taxon>Acipenseridae</taxon>
        <taxon>Acipenser</taxon>
    </lineage>
</organism>